<gene>
    <name evidence="1" type="ORF">TMES_17785</name>
</gene>
<sequence>MLTLKDCFDFSDLNEDEICAIAECEHIPIISALEEGDNLVHSARGRQRIAKMLLQRAKECDLRGMDGHATQLRCIHKAFITRFGP</sequence>
<dbReference type="RefSeq" id="WP_085585043.1">
    <property type="nucleotide sequence ID" value="NZ_JFKA01000010.1"/>
</dbReference>
<dbReference type="AlphaFoldDB" id="A0A1Y2KWP5"/>
<organism evidence="1 2">
    <name type="scientific">Thalassospira mesophila</name>
    <dbReference type="NCBI Taxonomy" id="1293891"/>
    <lineage>
        <taxon>Bacteria</taxon>
        <taxon>Pseudomonadati</taxon>
        <taxon>Pseudomonadota</taxon>
        <taxon>Alphaproteobacteria</taxon>
        <taxon>Rhodospirillales</taxon>
        <taxon>Thalassospiraceae</taxon>
        <taxon>Thalassospira</taxon>
    </lineage>
</organism>
<evidence type="ECO:0000313" key="2">
    <source>
        <dbReference type="Proteomes" id="UP000193391"/>
    </source>
</evidence>
<dbReference type="STRING" id="1293891.TMES_17785"/>
<name>A0A1Y2KWP5_9PROT</name>
<dbReference type="EMBL" id="JFKA01000010">
    <property type="protein sequence ID" value="OSQ36611.1"/>
    <property type="molecule type" value="Genomic_DNA"/>
</dbReference>
<protein>
    <submittedName>
        <fullName evidence="1">Uncharacterized protein</fullName>
    </submittedName>
</protein>
<dbReference type="Proteomes" id="UP000193391">
    <property type="component" value="Unassembled WGS sequence"/>
</dbReference>
<proteinExistence type="predicted"/>
<reference evidence="1 2" key="1">
    <citation type="submission" date="2014-03" db="EMBL/GenBank/DDBJ databases">
        <title>The draft genome sequence of Thalassospira mesophila JCM 18969.</title>
        <authorList>
            <person name="Lai Q."/>
            <person name="Shao Z."/>
        </authorList>
    </citation>
    <scope>NUCLEOTIDE SEQUENCE [LARGE SCALE GENOMIC DNA]</scope>
    <source>
        <strain evidence="1 2">JCM 18969</strain>
    </source>
</reference>
<dbReference type="OrthoDB" id="5625447at2"/>
<keyword evidence="2" id="KW-1185">Reference proteome</keyword>
<evidence type="ECO:0000313" key="1">
    <source>
        <dbReference type="EMBL" id="OSQ36611.1"/>
    </source>
</evidence>
<comment type="caution">
    <text evidence="1">The sequence shown here is derived from an EMBL/GenBank/DDBJ whole genome shotgun (WGS) entry which is preliminary data.</text>
</comment>
<accession>A0A1Y2KWP5</accession>